<evidence type="ECO:0000313" key="5">
    <source>
        <dbReference type="EMBL" id="QHT61810.1"/>
    </source>
</evidence>
<dbReference type="NCBIfam" id="NF007103">
    <property type="entry name" value="PRK09552.1"/>
    <property type="match status" value="1"/>
</dbReference>
<evidence type="ECO:0000256" key="1">
    <source>
        <dbReference type="ARBA" id="ARBA00022605"/>
    </source>
</evidence>
<dbReference type="InterPro" id="IPR036412">
    <property type="entry name" value="HAD-like_sf"/>
</dbReference>
<keyword evidence="6" id="KW-1185">Reference proteome</keyword>
<dbReference type="PANTHER" id="PTHR28181">
    <property type="entry name" value="UPF0655 PROTEIN YCR015C"/>
    <property type="match status" value="1"/>
</dbReference>
<evidence type="ECO:0000256" key="3">
    <source>
        <dbReference type="ARBA" id="ARBA00023167"/>
    </source>
</evidence>
<reference evidence="5 6" key="1">
    <citation type="submission" date="2020-01" db="EMBL/GenBank/DDBJ databases">
        <title>Paenibacillus sp. nov., isolated from tomato rhizosphere.</title>
        <authorList>
            <person name="Weon H.-Y."/>
            <person name="Lee S.A."/>
        </authorList>
    </citation>
    <scope>NUCLEOTIDE SEQUENCE [LARGE SCALE GENOMIC DNA]</scope>
    <source>
        <strain evidence="5 6">12200R-189</strain>
    </source>
</reference>
<accession>A0A6C0G4Q0</accession>
<proteinExistence type="inferred from homology"/>
<dbReference type="KEGG" id="plyc:GXP70_18725"/>
<comment type="function">
    <text evidence="4">Dephosphorylates 2-hydroxy-3-keto-5-methylthiopentenyl-1-phosphate (HK-MTPenyl-1-P) yielding 1,2-dihydroxy-3-keto-5-methylthiopentene (DHK-MTPene).</text>
</comment>
<dbReference type="EC" id="3.1.3.87" evidence="4"/>
<dbReference type="RefSeq" id="WP_162358248.1">
    <property type="nucleotide sequence ID" value="NZ_CP048209.1"/>
</dbReference>
<evidence type="ECO:0000313" key="6">
    <source>
        <dbReference type="Proteomes" id="UP000476064"/>
    </source>
</evidence>
<keyword evidence="2 4" id="KW-0378">Hydrolase</keyword>
<dbReference type="GO" id="GO:0019509">
    <property type="term" value="P:L-methionine salvage from methylthioadenosine"/>
    <property type="evidence" value="ECO:0007669"/>
    <property type="project" value="UniProtKB-UniRule"/>
</dbReference>
<name>A0A6C0G4Q0_9BACL</name>
<dbReference type="InterPro" id="IPR050849">
    <property type="entry name" value="HAD-like_hydrolase_phosphatase"/>
</dbReference>
<sequence>MTKQRVIFCDFDGTITENDNIVAIIRHFNPPGWEAIVNSIVNQTKSIKQGVGELFRLLPASMKREVIDYAISNARIRAGFADLLRYCKDNNIQFYVTSGGIDFFVYPLLAPFGIPEDHIYCNGSDFSGERIEITWPHPCEGGCTTDCGMCKKTIIGRFPSDRFERILIGDSVTDFEGAKLADIVFSRSHLTQKCAELGLPHHEYETFHDVIHQMKLQEAQS</sequence>
<comment type="catalytic activity">
    <reaction evidence="4">
        <text>2-hydroxy-5-methylsulfanyl-3-oxopent-1-enyl phosphate + H2O = 1,2-dihydroxy-5-(methylsulfanyl)pent-1-en-3-one + phosphate</text>
        <dbReference type="Rhea" id="RHEA:14481"/>
        <dbReference type="ChEBI" id="CHEBI:15377"/>
        <dbReference type="ChEBI" id="CHEBI:43474"/>
        <dbReference type="ChEBI" id="CHEBI:49252"/>
        <dbReference type="ChEBI" id="CHEBI:59505"/>
        <dbReference type="EC" id="3.1.3.87"/>
    </reaction>
</comment>
<keyword evidence="1 4" id="KW-0028">Amino-acid biosynthesis</keyword>
<organism evidence="5 6">
    <name type="scientific">Paenibacillus lycopersici</name>
    <dbReference type="NCBI Taxonomy" id="2704462"/>
    <lineage>
        <taxon>Bacteria</taxon>
        <taxon>Bacillati</taxon>
        <taxon>Bacillota</taxon>
        <taxon>Bacilli</taxon>
        <taxon>Bacillales</taxon>
        <taxon>Paenibacillaceae</taxon>
        <taxon>Paenibacillus</taxon>
    </lineage>
</organism>
<dbReference type="InterPro" id="IPR017718">
    <property type="entry name" value="HAD-SF_hydro_IB_MtnX"/>
</dbReference>
<dbReference type="PANTHER" id="PTHR28181:SF2">
    <property type="entry name" value="PHOSPHORIC MONOESTER HYDROLASE"/>
    <property type="match status" value="1"/>
</dbReference>
<gene>
    <name evidence="4" type="primary">mtnX</name>
    <name evidence="5" type="ORF">GXP70_18725</name>
</gene>
<dbReference type="InterPro" id="IPR006384">
    <property type="entry name" value="HAD_hydro_PyrdxlP_Pase-like"/>
</dbReference>
<dbReference type="Pfam" id="PF12710">
    <property type="entry name" value="HAD"/>
    <property type="match status" value="1"/>
</dbReference>
<dbReference type="HAMAP" id="MF_01680">
    <property type="entry name" value="Salvage_MtnX"/>
    <property type="match status" value="1"/>
</dbReference>
<comment type="pathway">
    <text evidence="4">Amino-acid biosynthesis; L-methionine biosynthesis via salvage pathway; L-methionine from S-methyl-5-thio-alpha-D-ribose 1-phosphate: step 4/6.</text>
</comment>
<protein>
    <recommendedName>
        <fullName evidence="4">2-hydroxy-3-keto-5-methylthiopentenyl-1-phosphate phosphatase</fullName>
        <shortName evidence="4">HK-MTPenyl-1-P phosphatase</shortName>
        <ecNumber evidence="4">3.1.3.87</ecNumber>
    </recommendedName>
</protein>
<dbReference type="InterPro" id="IPR023214">
    <property type="entry name" value="HAD_sf"/>
</dbReference>
<dbReference type="Gene3D" id="3.40.50.1000">
    <property type="entry name" value="HAD superfamily/HAD-like"/>
    <property type="match status" value="1"/>
</dbReference>
<dbReference type="CDD" id="cd07524">
    <property type="entry name" value="HAD_Pase"/>
    <property type="match status" value="1"/>
</dbReference>
<dbReference type="EMBL" id="CP048209">
    <property type="protein sequence ID" value="QHT61810.1"/>
    <property type="molecule type" value="Genomic_DNA"/>
</dbReference>
<keyword evidence="3 4" id="KW-0486">Methionine biosynthesis</keyword>
<evidence type="ECO:0000256" key="4">
    <source>
        <dbReference type="HAMAP-Rule" id="MF_01680"/>
    </source>
</evidence>
<dbReference type="Gene3D" id="3.90.1470.20">
    <property type="match status" value="1"/>
</dbReference>
<dbReference type="UniPathway" id="UPA00904">
    <property type="reaction ID" value="UER00877"/>
</dbReference>
<dbReference type="Proteomes" id="UP000476064">
    <property type="component" value="Chromosome"/>
</dbReference>
<dbReference type="AlphaFoldDB" id="A0A6C0G4Q0"/>
<dbReference type="SUPFAM" id="SSF56784">
    <property type="entry name" value="HAD-like"/>
    <property type="match status" value="1"/>
</dbReference>
<comment type="similarity">
    <text evidence="4">Belongs to the HAD-like hydrolase superfamily. MtnX family.</text>
</comment>
<dbReference type="GO" id="GO:0043716">
    <property type="term" value="F:2-hydroxy-3-keto-5-methylthiopentenyl-1-phosphate phosphatase activity"/>
    <property type="evidence" value="ECO:0007669"/>
    <property type="project" value="UniProtKB-UniRule"/>
</dbReference>
<evidence type="ECO:0000256" key="2">
    <source>
        <dbReference type="ARBA" id="ARBA00022801"/>
    </source>
</evidence>
<dbReference type="NCBIfam" id="TIGR01489">
    <property type="entry name" value="DKMTPPase-SF"/>
    <property type="match status" value="1"/>
</dbReference>
<dbReference type="NCBIfam" id="TIGR01488">
    <property type="entry name" value="HAD-SF-IB"/>
    <property type="match status" value="1"/>
</dbReference>